<dbReference type="InterPro" id="IPR009027">
    <property type="entry name" value="Ribosomal_bL9/RNase_H1_N"/>
</dbReference>
<dbReference type="GO" id="GO:0006412">
    <property type="term" value="P:translation"/>
    <property type="evidence" value="ECO:0007669"/>
    <property type="project" value="UniProtKB-UniRule"/>
</dbReference>
<dbReference type="InterPro" id="IPR020594">
    <property type="entry name" value="Ribosomal_bL9_bac/chp"/>
</dbReference>
<organism evidence="9 10">
    <name type="scientific">[Clostridium] cellulosi</name>
    <dbReference type="NCBI Taxonomy" id="29343"/>
    <lineage>
        <taxon>Bacteria</taxon>
        <taxon>Bacillati</taxon>
        <taxon>Bacillota</taxon>
        <taxon>Clostridia</taxon>
        <taxon>Eubacteriales</taxon>
        <taxon>Oscillospiraceae</taxon>
        <taxon>Oscillospiraceae incertae sedis</taxon>
    </lineage>
</organism>
<dbReference type="AlphaFoldDB" id="A0A078KMS3"/>
<evidence type="ECO:0000256" key="2">
    <source>
        <dbReference type="ARBA" id="ARBA00022730"/>
    </source>
</evidence>
<protein>
    <recommendedName>
        <fullName evidence="6 7">Large ribosomal subunit protein bL9</fullName>
    </recommendedName>
</protein>
<dbReference type="PATRIC" id="fig|29343.3.peg.725"/>
<keyword evidence="3 7" id="KW-0694">RNA-binding</keyword>
<evidence type="ECO:0000256" key="7">
    <source>
        <dbReference type="HAMAP-Rule" id="MF_00503"/>
    </source>
</evidence>
<dbReference type="HOGENOM" id="CLU_078938_3_0_9"/>
<dbReference type="InterPro" id="IPR020069">
    <property type="entry name" value="Ribosomal_bL9_C"/>
</dbReference>
<feature type="domain" description="Ribosomal protein L9" evidence="8">
    <location>
        <begin position="13"/>
        <end position="40"/>
    </location>
</feature>
<accession>A0A078KMS3</accession>
<dbReference type="KEGG" id="ccel:CCDG5_0693"/>
<keyword evidence="10" id="KW-1185">Reference proteome</keyword>
<dbReference type="InterPro" id="IPR000244">
    <property type="entry name" value="Ribosomal_bL9"/>
</dbReference>
<dbReference type="SUPFAM" id="SSF55653">
    <property type="entry name" value="Ribosomal protein L9 C-domain"/>
    <property type="match status" value="1"/>
</dbReference>
<dbReference type="Pfam" id="PF03948">
    <property type="entry name" value="Ribosomal_L9_C"/>
    <property type="match status" value="1"/>
</dbReference>
<dbReference type="OrthoDB" id="9788336at2"/>
<dbReference type="PROSITE" id="PS00651">
    <property type="entry name" value="RIBOSOMAL_L9"/>
    <property type="match status" value="1"/>
</dbReference>
<dbReference type="GO" id="GO:0003735">
    <property type="term" value="F:structural constituent of ribosome"/>
    <property type="evidence" value="ECO:0007669"/>
    <property type="project" value="InterPro"/>
</dbReference>
<proteinExistence type="inferred from homology"/>
<dbReference type="HAMAP" id="MF_00503">
    <property type="entry name" value="Ribosomal_bL9"/>
    <property type="match status" value="1"/>
</dbReference>
<dbReference type="Pfam" id="PF01281">
    <property type="entry name" value="Ribosomal_L9_N"/>
    <property type="match status" value="1"/>
</dbReference>
<dbReference type="InterPro" id="IPR020070">
    <property type="entry name" value="Ribosomal_bL9_N"/>
</dbReference>
<dbReference type="InterPro" id="IPR036791">
    <property type="entry name" value="Ribosomal_bL9_C_sf"/>
</dbReference>
<evidence type="ECO:0000256" key="4">
    <source>
        <dbReference type="ARBA" id="ARBA00022980"/>
    </source>
</evidence>
<dbReference type="PANTHER" id="PTHR21368">
    <property type="entry name" value="50S RIBOSOMAL PROTEIN L9"/>
    <property type="match status" value="1"/>
</dbReference>
<dbReference type="NCBIfam" id="TIGR00158">
    <property type="entry name" value="L9"/>
    <property type="match status" value="1"/>
</dbReference>
<reference evidence="10" key="1">
    <citation type="submission" date="2014-07" db="EMBL/GenBank/DDBJ databases">
        <authorList>
            <person name="Wibberg D."/>
        </authorList>
    </citation>
    <scope>NUCLEOTIDE SEQUENCE [LARGE SCALE GENOMIC DNA]</scope>
    <source>
        <strain evidence="10">DG5</strain>
    </source>
</reference>
<evidence type="ECO:0000313" key="9">
    <source>
        <dbReference type="EMBL" id="CDZ23822.1"/>
    </source>
</evidence>
<name>A0A078KMS3_9FIRM</name>
<dbReference type="STRING" id="29343.CCDG5_0693"/>
<sequence>MKVILKVDVKGSGKAGQLVNVSDGYAKNYLIPRGLAVEANNKALNELHNKEQSEKYRKEVEKANAQQAAEKLSGKTVRIYAKAGANGKLFGSVTSKEVAQAIKEQFSLDIDKRKIVLQDDIKTYGAVQAEAKLYSGITAKFHVIVGAAD</sequence>
<evidence type="ECO:0000256" key="3">
    <source>
        <dbReference type="ARBA" id="ARBA00022884"/>
    </source>
</evidence>
<dbReference type="GO" id="GO:1990904">
    <property type="term" value="C:ribonucleoprotein complex"/>
    <property type="evidence" value="ECO:0007669"/>
    <property type="project" value="UniProtKB-KW"/>
</dbReference>
<dbReference type="EMBL" id="LM995447">
    <property type="protein sequence ID" value="CDZ23822.1"/>
    <property type="molecule type" value="Genomic_DNA"/>
</dbReference>
<evidence type="ECO:0000259" key="8">
    <source>
        <dbReference type="PROSITE" id="PS00651"/>
    </source>
</evidence>
<keyword evidence="2 7" id="KW-0699">rRNA-binding</keyword>
<comment type="similarity">
    <text evidence="1 7">Belongs to the bacterial ribosomal protein bL9 family.</text>
</comment>
<dbReference type="SUPFAM" id="SSF55658">
    <property type="entry name" value="L9 N-domain-like"/>
    <property type="match status" value="1"/>
</dbReference>
<dbReference type="Gene3D" id="3.40.5.10">
    <property type="entry name" value="Ribosomal protein L9, N-terminal domain"/>
    <property type="match status" value="1"/>
</dbReference>
<dbReference type="InterPro" id="IPR036935">
    <property type="entry name" value="Ribosomal_bL9_N_sf"/>
</dbReference>
<dbReference type="Gene3D" id="3.10.430.100">
    <property type="entry name" value="Ribosomal protein L9, C-terminal domain"/>
    <property type="match status" value="1"/>
</dbReference>
<keyword evidence="4 7" id="KW-0689">Ribosomal protein</keyword>
<evidence type="ECO:0000256" key="5">
    <source>
        <dbReference type="ARBA" id="ARBA00023274"/>
    </source>
</evidence>
<comment type="function">
    <text evidence="7">Binds to the 23S rRNA.</text>
</comment>
<dbReference type="Proteomes" id="UP000032431">
    <property type="component" value="Chromosome I"/>
</dbReference>
<evidence type="ECO:0000256" key="6">
    <source>
        <dbReference type="ARBA" id="ARBA00035292"/>
    </source>
</evidence>
<keyword evidence="5 7" id="KW-0687">Ribonucleoprotein</keyword>
<dbReference type="GO" id="GO:0005840">
    <property type="term" value="C:ribosome"/>
    <property type="evidence" value="ECO:0007669"/>
    <property type="project" value="UniProtKB-KW"/>
</dbReference>
<gene>
    <name evidence="7" type="primary">rplI</name>
    <name evidence="9" type="ORF">CCDG5_0693</name>
</gene>
<dbReference type="GO" id="GO:0019843">
    <property type="term" value="F:rRNA binding"/>
    <property type="evidence" value="ECO:0007669"/>
    <property type="project" value="UniProtKB-UniRule"/>
</dbReference>
<evidence type="ECO:0000313" key="10">
    <source>
        <dbReference type="Proteomes" id="UP000032431"/>
    </source>
</evidence>
<evidence type="ECO:0000256" key="1">
    <source>
        <dbReference type="ARBA" id="ARBA00010605"/>
    </source>
</evidence>